<feature type="compositionally biased region" description="Basic and acidic residues" evidence="1">
    <location>
        <begin position="188"/>
        <end position="207"/>
    </location>
</feature>
<organism evidence="3 4">
    <name type="scientific">Brassica carinata</name>
    <name type="common">Ethiopian mustard</name>
    <name type="synonym">Abyssinian cabbage</name>
    <dbReference type="NCBI Taxonomy" id="52824"/>
    <lineage>
        <taxon>Eukaryota</taxon>
        <taxon>Viridiplantae</taxon>
        <taxon>Streptophyta</taxon>
        <taxon>Embryophyta</taxon>
        <taxon>Tracheophyta</taxon>
        <taxon>Spermatophyta</taxon>
        <taxon>Magnoliopsida</taxon>
        <taxon>eudicotyledons</taxon>
        <taxon>Gunneridae</taxon>
        <taxon>Pentapetalae</taxon>
        <taxon>rosids</taxon>
        <taxon>malvids</taxon>
        <taxon>Brassicales</taxon>
        <taxon>Brassicaceae</taxon>
        <taxon>Brassiceae</taxon>
        <taxon>Brassica</taxon>
    </lineage>
</organism>
<evidence type="ECO:0000313" key="3">
    <source>
        <dbReference type="EMBL" id="KAG2321448.1"/>
    </source>
</evidence>
<keyword evidence="2" id="KW-0732">Signal</keyword>
<evidence type="ECO:0000256" key="1">
    <source>
        <dbReference type="SAM" id="MobiDB-lite"/>
    </source>
</evidence>
<feature type="compositionally biased region" description="Basic and acidic residues" evidence="1">
    <location>
        <begin position="214"/>
        <end position="225"/>
    </location>
</feature>
<dbReference type="Proteomes" id="UP000886595">
    <property type="component" value="Unassembled WGS sequence"/>
</dbReference>
<proteinExistence type="predicted"/>
<dbReference type="AlphaFoldDB" id="A0A8X7W3D3"/>
<accession>A0A8X7W3D3</accession>
<feature type="chain" id="PRO_5036447943" evidence="2">
    <location>
        <begin position="17"/>
        <end position="241"/>
    </location>
</feature>
<sequence>MALGALSLVLLKQIWSSTSPPASGTKSFMLSRSSDSQFRGQPSSVNNFNNAVKTSSSPAAKRTRSPTLYPGEEDIQGNPFTSVNCTEGEEQARAKRLARFKGELDPVPARPVDTQLAKSAVNKTVKPLDNKPTSNSQESNRDALKGDALSDFESSSSPLLSLDYALTCVQKKYIEEFVFILPESERGERERKGDLDHYERVDGDRNQTSKSLAVKKDGGRSHFDTTHANPAEYYGIFAEFA</sequence>
<name>A0A8X7W3D3_BRACI</name>
<feature type="region of interest" description="Disordered" evidence="1">
    <location>
        <begin position="105"/>
        <end position="155"/>
    </location>
</feature>
<dbReference type="OrthoDB" id="21502at2759"/>
<feature type="region of interest" description="Disordered" evidence="1">
    <location>
        <begin position="19"/>
        <end position="79"/>
    </location>
</feature>
<evidence type="ECO:0000313" key="4">
    <source>
        <dbReference type="Proteomes" id="UP000886595"/>
    </source>
</evidence>
<dbReference type="EMBL" id="JAAMPC010000003">
    <property type="protein sequence ID" value="KAG2321448.1"/>
    <property type="molecule type" value="Genomic_DNA"/>
</dbReference>
<feature type="compositionally biased region" description="Polar residues" evidence="1">
    <location>
        <begin position="19"/>
        <end position="58"/>
    </location>
</feature>
<reference evidence="3 4" key="1">
    <citation type="submission" date="2020-02" db="EMBL/GenBank/DDBJ databases">
        <authorList>
            <person name="Ma Q."/>
            <person name="Huang Y."/>
            <person name="Song X."/>
            <person name="Pei D."/>
        </authorList>
    </citation>
    <scope>NUCLEOTIDE SEQUENCE [LARGE SCALE GENOMIC DNA]</scope>
    <source>
        <strain evidence="3">Sxm20200214</strain>
        <tissue evidence="3">Leaf</tissue>
    </source>
</reference>
<protein>
    <submittedName>
        <fullName evidence="3">Uncharacterized protein</fullName>
    </submittedName>
</protein>
<comment type="caution">
    <text evidence="3">The sequence shown here is derived from an EMBL/GenBank/DDBJ whole genome shotgun (WGS) entry which is preliminary data.</text>
</comment>
<gene>
    <name evidence="3" type="ORF">Bca52824_014661</name>
</gene>
<keyword evidence="4" id="KW-1185">Reference proteome</keyword>
<feature type="region of interest" description="Disordered" evidence="1">
    <location>
        <begin position="188"/>
        <end position="225"/>
    </location>
</feature>
<evidence type="ECO:0000256" key="2">
    <source>
        <dbReference type="SAM" id="SignalP"/>
    </source>
</evidence>
<feature type="signal peptide" evidence="2">
    <location>
        <begin position="1"/>
        <end position="16"/>
    </location>
</feature>